<name>A0A2Y9Q9U9_DELLE</name>
<dbReference type="KEGG" id="dle:111187229"/>
<sequence>MPVWSSALALPASVQTFLLLQVSLAEAGPHCARPGRPLARPGGGGARASSSARRGSSAGRREGLRAARIPPRLGGRLPAAFPPSNEVGEGVLETWSSRLRQVVRRSSGPREPWGSPSALLCTLLGTLKSASSGASSETGISSSSLPPAPSGLFLAPTSRGSQHLGAGKGGQRLRTLLWNARADTRRSQWRKVTREPGSAAAFPVTQRHQVEAKEAETKKTKERSKCSSRKQVVLFCGSGNRSVFHWENTELATSLVWSPL</sequence>
<reference evidence="4" key="1">
    <citation type="submission" date="2025-08" db="UniProtKB">
        <authorList>
            <consortium name="RefSeq"/>
        </authorList>
    </citation>
    <scope>IDENTIFICATION</scope>
    <source>
        <tissue evidence="4">Blood</tissue>
    </source>
</reference>
<dbReference type="RefSeq" id="XP_022454370.1">
    <property type="nucleotide sequence ID" value="XM_022598662.2"/>
</dbReference>
<evidence type="ECO:0000256" key="2">
    <source>
        <dbReference type="SAM" id="SignalP"/>
    </source>
</evidence>
<protein>
    <submittedName>
        <fullName evidence="4">Uncharacterized protein LOC111187229 isoform X1</fullName>
    </submittedName>
</protein>
<evidence type="ECO:0000256" key="1">
    <source>
        <dbReference type="SAM" id="MobiDB-lite"/>
    </source>
</evidence>
<feature type="region of interest" description="Disordered" evidence="1">
    <location>
        <begin position="33"/>
        <end position="68"/>
    </location>
</feature>
<feature type="signal peptide" evidence="2">
    <location>
        <begin position="1"/>
        <end position="27"/>
    </location>
</feature>
<dbReference type="InParanoid" id="A0A2Y9Q9U9"/>
<dbReference type="Proteomes" id="UP000248483">
    <property type="component" value="Unplaced"/>
</dbReference>
<gene>
    <name evidence="4" type="primary">LOC111187229</name>
</gene>
<accession>A0A2Y9Q9U9</accession>
<keyword evidence="2" id="KW-0732">Signal</keyword>
<keyword evidence="3" id="KW-1185">Reference proteome</keyword>
<feature type="compositionally biased region" description="Low complexity" evidence="1">
    <location>
        <begin position="47"/>
        <end position="58"/>
    </location>
</feature>
<dbReference type="GeneID" id="111187229"/>
<feature type="region of interest" description="Disordered" evidence="1">
    <location>
        <begin position="131"/>
        <end position="151"/>
    </location>
</feature>
<organism evidence="3 4">
    <name type="scientific">Delphinapterus leucas</name>
    <name type="common">Beluga whale</name>
    <dbReference type="NCBI Taxonomy" id="9749"/>
    <lineage>
        <taxon>Eukaryota</taxon>
        <taxon>Metazoa</taxon>
        <taxon>Chordata</taxon>
        <taxon>Craniata</taxon>
        <taxon>Vertebrata</taxon>
        <taxon>Euteleostomi</taxon>
        <taxon>Mammalia</taxon>
        <taxon>Eutheria</taxon>
        <taxon>Laurasiatheria</taxon>
        <taxon>Artiodactyla</taxon>
        <taxon>Whippomorpha</taxon>
        <taxon>Cetacea</taxon>
        <taxon>Odontoceti</taxon>
        <taxon>Monodontidae</taxon>
        <taxon>Delphinapterus</taxon>
    </lineage>
</organism>
<feature type="chain" id="PRO_5016099732" evidence="2">
    <location>
        <begin position="28"/>
        <end position="260"/>
    </location>
</feature>
<dbReference type="AlphaFoldDB" id="A0A2Y9Q9U9"/>
<evidence type="ECO:0000313" key="4">
    <source>
        <dbReference type="RefSeq" id="XP_022454370.1"/>
    </source>
</evidence>
<proteinExistence type="predicted"/>
<evidence type="ECO:0000313" key="3">
    <source>
        <dbReference type="Proteomes" id="UP000248483"/>
    </source>
</evidence>